<keyword evidence="2" id="KW-1185">Reference proteome</keyword>
<evidence type="ECO:0000313" key="2">
    <source>
        <dbReference type="Proteomes" id="UP001054252"/>
    </source>
</evidence>
<comment type="caution">
    <text evidence="1">The sequence shown here is derived from an EMBL/GenBank/DDBJ whole genome shotgun (WGS) entry which is preliminary data.</text>
</comment>
<evidence type="ECO:0000313" key="1">
    <source>
        <dbReference type="EMBL" id="GKV42716.1"/>
    </source>
</evidence>
<proteinExistence type="predicted"/>
<protein>
    <submittedName>
        <fullName evidence="1">Uncharacterized protein</fullName>
    </submittedName>
</protein>
<dbReference type="EMBL" id="BPVZ01000161">
    <property type="protein sequence ID" value="GKV42716.1"/>
    <property type="molecule type" value="Genomic_DNA"/>
</dbReference>
<gene>
    <name evidence="1" type="ORF">SLEP1_g50094</name>
</gene>
<sequence length="67" mass="7647">MEVAQTRNAASFAAKGGYRTRRPSRLAIRLQMALIGASVTRHIEGSQVLVRHECRWWYINIETNCNS</sequence>
<dbReference type="Proteomes" id="UP001054252">
    <property type="component" value="Unassembled WGS sequence"/>
</dbReference>
<organism evidence="1 2">
    <name type="scientific">Rubroshorea leprosula</name>
    <dbReference type="NCBI Taxonomy" id="152421"/>
    <lineage>
        <taxon>Eukaryota</taxon>
        <taxon>Viridiplantae</taxon>
        <taxon>Streptophyta</taxon>
        <taxon>Embryophyta</taxon>
        <taxon>Tracheophyta</taxon>
        <taxon>Spermatophyta</taxon>
        <taxon>Magnoliopsida</taxon>
        <taxon>eudicotyledons</taxon>
        <taxon>Gunneridae</taxon>
        <taxon>Pentapetalae</taxon>
        <taxon>rosids</taxon>
        <taxon>malvids</taxon>
        <taxon>Malvales</taxon>
        <taxon>Dipterocarpaceae</taxon>
        <taxon>Rubroshorea</taxon>
    </lineage>
</organism>
<accession>A0AAV5M1D3</accession>
<name>A0AAV5M1D3_9ROSI</name>
<dbReference type="AlphaFoldDB" id="A0AAV5M1D3"/>
<reference evidence="1 2" key="1">
    <citation type="journal article" date="2021" name="Commun. Biol.">
        <title>The genome of Shorea leprosula (Dipterocarpaceae) highlights the ecological relevance of drought in aseasonal tropical rainforests.</title>
        <authorList>
            <person name="Ng K.K.S."/>
            <person name="Kobayashi M.J."/>
            <person name="Fawcett J.A."/>
            <person name="Hatakeyama M."/>
            <person name="Paape T."/>
            <person name="Ng C.H."/>
            <person name="Ang C.C."/>
            <person name="Tnah L.H."/>
            <person name="Lee C.T."/>
            <person name="Nishiyama T."/>
            <person name="Sese J."/>
            <person name="O'Brien M.J."/>
            <person name="Copetti D."/>
            <person name="Mohd Noor M.I."/>
            <person name="Ong R.C."/>
            <person name="Putra M."/>
            <person name="Sireger I.Z."/>
            <person name="Indrioko S."/>
            <person name="Kosugi Y."/>
            <person name="Izuno A."/>
            <person name="Isagi Y."/>
            <person name="Lee S.L."/>
            <person name="Shimizu K.K."/>
        </authorList>
    </citation>
    <scope>NUCLEOTIDE SEQUENCE [LARGE SCALE GENOMIC DNA]</scope>
    <source>
        <strain evidence="1">214</strain>
    </source>
</reference>